<dbReference type="KEGG" id="mph:MLP_51430"/>
<accession>F5XHE9</accession>
<dbReference type="Proteomes" id="UP000007947">
    <property type="component" value="Chromosome"/>
</dbReference>
<name>F5XHE9_MICPN</name>
<reference evidence="1 2" key="1">
    <citation type="submission" date="2011-05" db="EMBL/GenBank/DDBJ databases">
        <title>Whole genome sequence of Microlunatus phosphovorus NM-1.</title>
        <authorList>
            <person name="Hosoyama A."/>
            <person name="Sasaki K."/>
            <person name="Harada T."/>
            <person name="Igarashi R."/>
            <person name="Kawakoshi A."/>
            <person name="Sasagawa M."/>
            <person name="Fukada J."/>
            <person name="Nakamura S."/>
            <person name="Katano Y."/>
            <person name="Hanada S."/>
            <person name="Kamagata Y."/>
            <person name="Nakamura N."/>
            <person name="Yamazaki S."/>
            <person name="Fujita N."/>
        </authorList>
    </citation>
    <scope>NUCLEOTIDE SEQUENCE [LARGE SCALE GENOMIC DNA]</scope>
    <source>
        <strain evidence="2">ATCC 700054 / DSM 10555 / JCM 9379 / NBRC 101784 / NCIMB 13414 / VKM Ac-1990 / NM-1</strain>
    </source>
</reference>
<protein>
    <recommendedName>
        <fullName evidence="3">Pyridoxamine 5'-phosphate oxidase putative domain-containing protein</fullName>
    </recommendedName>
</protein>
<evidence type="ECO:0008006" key="3">
    <source>
        <dbReference type="Google" id="ProtNLM"/>
    </source>
</evidence>
<dbReference type="HOGENOM" id="CLU_139629_0_0_11"/>
<dbReference type="EMBL" id="AP012204">
    <property type="protein sequence ID" value="BAK38157.1"/>
    <property type="molecule type" value="Genomic_DNA"/>
</dbReference>
<dbReference type="RefSeq" id="WP_013865971.1">
    <property type="nucleotide sequence ID" value="NC_015635.1"/>
</dbReference>
<proteinExistence type="predicted"/>
<gene>
    <name evidence="1" type="ordered locus">MLP_51430</name>
</gene>
<evidence type="ECO:0000313" key="2">
    <source>
        <dbReference type="Proteomes" id="UP000007947"/>
    </source>
</evidence>
<dbReference type="AlphaFoldDB" id="F5XHE9"/>
<evidence type="ECO:0000313" key="1">
    <source>
        <dbReference type="EMBL" id="BAK38157.1"/>
    </source>
</evidence>
<dbReference type="OrthoDB" id="8907583at2"/>
<dbReference type="STRING" id="1032480.MLP_51430"/>
<sequence length="126" mass="13163">MSIPVRIEDLAQALAEYDSGYLLTNRAGRTKVITVEAVVSGNRIVAEGVGHGSTANLVENPQCTLMFPPAERHGYTLLIDGTGTVVEGTLTMEPTTAVRHRPAAHADGPPAPGAAADCVNDCRPLS</sequence>
<dbReference type="SUPFAM" id="SSF50475">
    <property type="entry name" value="FMN-binding split barrel"/>
    <property type="match status" value="1"/>
</dbReference>
<organism evidence="1 2">
    <name type="scientific">Microlunatus phosphovorus (strain ATCC 700054 / DSM 10555 / JCM 9379 / NBRC 101784 / NCIMB 13414 / VKM Ac-1990 / NM-1)</name>
    <dbReference type="NCBI Taxonomy" id="1032480"/>
    <lineage>
        <taxon>Bacteria</taxon>
        <taxon>Bacillati</taxon>
        <taxon>Actinomycetota</taxon>
        <taxon>Actinomycetes</taxon>
        <taxon>Propionibacteriales</taxon>
        <taxon>Propionibacteriaceae</taxon>
        <taxon>Microlunatus</taxon>
    </lineage>
</organism>
<keyword evidence="2" id="KW-1185">Reference proteome</keyword>
<dbReference type="eggNOG" id="ENOG5032UAP">
    <property type="taxonomic scope" value="Bacteria"/>
</dbReference>